<gene>
    <name evidence="2" type="ORF">PZE19_31205</name>
</gene>
<accession>A0ABT6FL09</accession>
<dbReference type="RefSeq" id="WP_277864585.1">
    <property type="nucleotide sequence ID" value="NZ_JARRAG010000004.1"/>
</dbReference>
<dbReference type="InterPro" id="IPR027417">
    <property type="entry name" value="P-loop_NTPase"/>
</dbReference>
<dbReference type="Pfam" id="PF13614">
    <property type="entry name" value="AAA_31"/>
    <property type="match status" value="1"/>
</dbReference>
<name>A0ABT6FL09_9BACT</name>
<dbReference type="CDD" id="cd02042">
    <property type="entry name" value="ParAB_family"/>
    <property type="match status" value="1"/>
</dbReference>
<evidence type="ECO:0000259" key="1">
    <source>
        <dbReference type="Pfam" id="PF13614"/>
    </source>
</evidence>
<comment type="caution">
    <text evidence="2">The sequence shown here is derived from an EMBL/GenBank/DDBJ whole genome shotgun (WGS) entry which is preliminary data.</text>
</comment>
<dbReference type="Proteomes" id="UP001216907">
    <property type="component" value="Unassembled WGS sequence"/>
</dbReference>
<proteinExistence type="predicted"/>
<keyword evidence="3" id="KW-1185">Reference proteome</keyword>
<protein>
    <submittedName>
        <fullName evidence="2">ParA family protein</fullName>
    </submittedName>
</protein>
<reference evidence="2 3" key="1">
    <citation type="submission" date="2023-03" db="EMBL/GenBank/DDBJ databases">
        <title>Paludisphaera mucosa sp. nov. a novel planctomycete from northern fen.</title>
        <authorList>
            <person name="Ivanova A."/>
        </authorList>
    </citation>
    <scope>NUCLEOTIDE SEQUENCE [LARGE SCALE GENOMIC DNA]</scope>
    <source>
        <strain evidence="2 3">Pla2</strain>
    </source>
</reference>
<dbReference type="InterPro" id="IPR025669">
    <property type="entry name" value="AAA_dom"/>
</dbReference>
<dbReference type="PANTHER" id="PTHR13696:SF99">
    <property type="entry name" value="COBYRINIC ACID AC-DIAMIDE SYNTHASE"/>
    <property type="match status" value="1"/>
</dbReference>
<evidence type="ECO:0000313" key="3">
    <source>
        <dbReference type="Proteomes" id="UP001216907"/>
    </source>
</evidence>
<dbReference type="InterPro" id="IPR050678">
    <property type="entry name" value="DNA_Partitioning_ATPase"/>
</dbReference>
<evidence type="ECO:0000313" key="2">
    <source>
        <dbReference type="EMBL" id="MDG3008258.1"/>
    </source>
</evidence>
<sequence>MAIITALNQKGGVGKTSTCYHLAGALALGGRRVLLVDNDPQASLTQGFLGPQATRALDPGETIAAVYQQEAMADQVVRATNVPGIDLLAGSRAAGSFNVPDPHLVDWPLQTALRDFLADVADRYDVVMIDCPPNLHLASWTSLVASDALLVPLQPEDFGAQGIADVQESIDRVVAGPNPDLLLLGFLVTMSNPRLSVHKGFEQLLRTHYGDAVFTTTVPISTDYKEAIVQRQPVAQYKPKGAATKVMKALGEEIFARLAAAQTPRAAGEAA</sequence>
<dbReference type="SUPFAM" id="SSF52540">
    <property type="entry name" value="P-loop containing nucleoside triphosphate hydrolases"/>
    <property type="match status" value="1"/>
</dbReference>
<organism evidence="2 3">
    <name type="scientific">Paludisphaera mucosa</name>
    <dbReference type="NCBI Taxonomy" id="3030827"/>
    <lineage>
        <taxon>Bacteria</taxon>
        <taxon>Pseudomonadati</taxon>
        <taxon>Planctomycetota</taxon>
        <taxon>Planctomycetia</taxon>
        <taxon>Isosphaerales</taxon>
        <taxon>Isosphaeraceae</taxon>
        <taxon>Paludisphaera</taxon>
    </lineage>
</organism>
<feature type="domain" description="AAA" evidence="1">
    <location>
        <begin position="1"/>
        <end position="181"/>
    </location>
</feature>
<dbReference type="Gene3D" id="3.40.50.300">
    <property type="entry name" value="P-loop containing nucleotide triphosphate hydrolases"/>
    <property type="match status" value="1"/>
</dbReference>
<dbReference type="EMBL" id="JARRAG010000004">
    <property type="protein sequence ID" value="MDG3008258.1"/>
    <property type="molecule type" value="Genomic_DNA"/>
</dbReference>
<dbReference type="PANTHER" id="PTHR13696">
    <property type="entry name" value="P-LOOP CONTAINING NUCLEOSIDE TRIPHOSPHATE HYDROLASE"/>
    <property type="match status" value="1"/>
</dbReference>